<organism evidence="2 3">
    <name type="scientific">Candidatus Kaiserbacteria bacterium RIFCSPHIGHO2_01_FULL_56_24</name>
    <dbReference type="NCBI Taxonomy" id="1798487"/>
    <lineage>
        <taxon>Bacteria</taxon>
        <taxon>Candidatus Kaiseribacteriota</taxon>
    </lineage>
</organism>
<evidence type="ECO:0000313" key="2">
    <source>
        <dbReference type="EMBL" id="OGG60747.1"/>
    </source>
</evidence>
<feature type="domain" description="DUF2726" evidence="1">
    <location>
        <begin position="45"/>
        <end position="166"/>
    </location>
</feature>
<comment type="caution">
    <text evidence="2">The sequence shown here is derived from an EMBL/GenBank/DDBJ whole genome shotgun (WGS) entry which is preliminary data.</text>
</comment>
<reference evidence="2 3" key="1">
    <citation type="journal article" date="2016" name="Nat. Commun.">
        <title>Thousands of microbial genomes shed light on interconnected biogeochemical processes in an aquifer system.</title>
        <authorList>
            <person name="Anantharaman K."/>
            <person name="Brown C.T."/>
            <person name="Hug L.A."/>
            <person name="Sharon I."/>
            <person name="Castelle C.J."/>
            <person name="Probst A.J."/>
            <person name="Thomas B.C."/>
            <person name="Singh A."/>
            <person name="Wilkins M.J."/>
            <person name="Karaoz U."/>
            <person name="Brodie E.L."/>
            <person name="Williams K.H."/>
            <person name="Hubbard S.S."/>
            <person name="Banfield J.F."/>
        </authorList>
    </citation>
    <scope>NUCLEOTIDE SEQUENCE [LARGE SCALE GENOMIC DNA]</scope>
</reference>
<dbReference type="AlphaFoldDB" id="A0A1F6DHF9"/>
<proteinExistence type="predicted"/>
<accession>A0A1F6DHF9</accession>
<dbReference type="Proteomes" id="UP000176377">
    <property type="component" value="Unassembled WGS sequence"/>
</dbReference>
<evidence type="ECO:0000313" key="3">
    <source>
        <dbReference type="Proteomes" id="UP000176377"/>
    </source>
</evidence>
<dbReference type="Pfam" id="PF10881">
    <property type="entry name" value="DUF2726"/>
    <property type="match status" value="1"/>
</dbReference>
<protein>
    <recommendedName>
        <fullName evidence="1">DUF2726 domain-containing protein</fullName>
    </recommendedName>
</protein>
<evidence type="ECO:0000259" key="1">
    <source>
        <dbReference type="Pfam" id="PF10881"/>
    </source>
</evidence>
<dbReference type="EMBL" id="MFLA01000001">
    <property type="protein sequence ID" value="OGG60747.1"/>
    <property type="molecule type" value="Genomic_DNA"/>
</dbReference>
<dbReference type="InterPro" id="IPR024402">
    <property type="entry name" value="DUF2726"/>
</dbReference>
<sequence>MGIGIALAALFVLIALISIFGHYHAAENVPKKDGRSIFYRRNFNFLSQAEKDFFHVLQPFAAGHQCFVFAKVRLEDIVWVAPHVRSRFAMRNRIKSRHIDFLLCRMKDVQPLLAIELDDSSHESFKANASDVIKNEILKQAGMPLLRVRASATYDPAQLSKMIGEKLMPSV</sequence>
<gene>
    <name evidence="2" type="ORF">A2765_01375</name>
</gene>
<name>A0A1F6DHF9_9BACT</name>